<evidence type="ECO:0000313" key="5">
    <source>
        <dbReference type="Proteomes" id="UP000029669"/>
    </source>
</evidence>
<dbReference type="Proteomes" id="UP000029669">
    <property type="component" value="Chromosome"/>
</dbReference>
<comment type="similarity">
    <text evidence="1">Belongs to the LytR/CpsA/Psr (LCP) family.</text>
</comment>
<sequence length="396" mass="44182">MRKFIKTVSILLLLSLLSVGVGGYIYLKSLNPSDVSLMNRSNENKNSETIQKINILVLGVDETSQTDPKRSDTMMVLSYDPNTHKAYILSIPRDTMIKLPKYGTQKINAAYPIGGPQLAMDTVSQLIGEPIDYYVKIGYEGFIQLVDDLGGVEMNVPMDMNYDDNAGNLHIHLKKGVQLLDGEKALQLVRFRHGYAEQDLERVKVQRDFLLAMFEKAKNPSTLLKIHRILKNINQYVETNIPPVTMLKYADYLLKLDKDNIKTATLPGTPQYIDGIAYYITNPQEVRQFMANLNGDIDNKTNEMTVNKNIKIEVLNGGGIPGAAAKTADLLKQQGYDVVKIGNVVGTTYNTTQIINRTDDKKVVEDLKKILKNAIVVEDTKGSNSADITIILGKNI</sequence>
<dbReference type="NCBIfam" id="TIGR00350">
    <property type="entry name" value="lytR_cpsA_psr"/>
    <property type="match status" value="1"/>
</dbReference>
<dbReference type="KEGG" id="tki:TKV_c09330"/>
<reference evidence="5" key="1">
    <citation type="journal article" date="2015" name="Genome Announc.">
        <title>Whole-Genome Sequences of 80 Environmental and Clinical Isolates of Burkholderia pseudomallei.</title>
        <authorList>
            <person name="Johnson S.L."/>
            <person name="Baker A.L."/>
            <person name="Chain P.S."/>
            <person name="Currie B.J."/>
            <person name="Daligault H.E."/>
            <person name="Davenport K.W."/>
            <person name="Davis C.B."/>
            <person name="Inglis T.J."/>
            <person name="Kaestli M."/>
            <person name="Koren S."/>
            <person name="Mayo M."/>
            <person name="Merritt A.J."/>
            <person name="Price E.P."/>
            <person name="Sarovich D.S."/>
            <person name="Warner J."/>
            <person name="Rosovitz M.J."/>
        </authorList>
    </citation>
    <scope>NUCLEOTIDE SEQUENCE [LARGE SCALE GENOMIC DNA]</scope>
    <source>
        <strain evidence="5">DSM 2030</strain>
    </source>
</reference>
<gene>
    <name evidence="4" type="ORF">TKV_c09330</name>
</gene>
<dbReference type="Pfam" id="PF03816">
    <property type="entry name" value="LytR_cpsA_psr"/>
    <property type="match status" value="1"/>
</dbReference>
<organism evidence="4 5">
    <name type="scientific">Thermoanaerobacter kivui</name>
    <name type="common">Acetogenium kivui</name>
    <dbReference type="NCBI Taxonomy" id="2325"/>
    <lineage>
        <taxon>Bacteria</taxon>
        <taxon>Bacillati</taxon>
        <taxon>Bacillota</taxon>
        <taxon>Clostridia</taxon>
        <taxon>Thermoanaerobacterales</taxon>
        <taxon>Thermoanaerobacteraceae</taxon>
        <taxon>Thermoanaerobacter</taxon>
    </lineage>
</organism>
<dbReference type="HOGENOM" id="CLU_016455_5_2_9"/>
<evidence type="ECO:0000313" key="4">
    <source>
        <dbReference type="EMBL" id="AIS52112.1"/>
    </source>
</evidence>
<evidence type="ECO:0000256" key="1">
    <source>
        <dbReference type="ARBA" id="ARBA00006068"/>
    </source>
</evidence>
<feature type="domain" description="LytR/CpsA/Psr regulator C-terminal" evidence="3">
    <location>
        <begin position="309"/>
        <end position="394"/>
    </location>
</feature>
<protein>
    <submittedName>
        <fullName evidence="4">Transcriptional attenuator, LytR family</fullName>
    </submittedName>
</protein>
<feature type="domain" description="Cell envelope-related transcriptional attenuator" evidence="2">
    <location>
        <begin position="70"/>
        <end position="218"/>
    </location>
</feature>
<evidence type="ECO:0000259" key="2">
    <source>
        <dbReference type="Pfam" id="PF03816"/>
    </source>
</evidence>
<dbReference type="AlphaFoldDB" id="A0A097AQP8"/>
<dbReference type="RefSeq" id="WP_049684914.1">
    <property type="nucleotide sequence ID" value="NZ_CP009170.1"/>
</dbReference>
<keyword evidence="5" id="KW-1185">Reference proteome</keyword>
<dbReference type="InterPro" id="IPR050922">
    <property type="entry name" value="LytR/CpsA/Psr_CW_biosynth"/>
</dbReference>
<dbReference type="Gene3D" id="3.30.70.2390">
    <property type="match status" value="1"/>
</dbReference>
<dbReference type="InterPro" id="IPR027381">
    <property type="entry name" value="LytR/CpsA/Psr_C"/>
</dbReference>
<dbReference type="EMBL" id="CP009170">
    <property type="protein sequence ID" value="AIS52112.1"/>
    <property type="molecule type" value="Genomic_DNA"/>
</dbReference>
<dbReference type="PANTHER" id="PTHR33392:SF6">
    <property type="entry name" value="POLYISOPRENYL-TEICHOIC ACID--PEPTIDOGLYCAN TEICHOIC ACID TRANSFERASE TAGU"/>
    <property type="match status" value="1"/>
</dbReference>
<dbReference type="STRING" id="2325.TKV_c09330"/>
<accession>A0A097AQP8</accession>
<dbReference type="OrthoDB" id="305468at2"/>
<dbReference type="InterPro" id="IPR004474">
    <property type="entry name" value="LytR_CpsA_psr"/>
</dbReference>
<evidence type="ECO:0000259" key="3">
    <source>
        <dbReference type="Pfam" id="PF13399"/>
    </source>
</evidence>
<dbReference type="Pfam" id="PF13399">
    <property type="entry name" value="LytR_C"/>
    <property type="match status" value="1"/>
</dbReference>
<name>A0A097AQP8_THEKI</name>
<dbReference type="eggNOG" id="COG1316">
    <property type="taxonomic scope" value="Bacteria"/>
</dbReference>
<dbReference type="PANTHER" id="PTHR33392">
    <property type="entry name" value="POLYISOPRENYL-TEICHOIC ACID--PEPTIDOGLYCAN TEICHOIC ACID TRANSFERASE TAGU"/>
    <property type="match status" value="1"/>
</dbReference>
<dbReference type="Gene3D" id="3.40.630.190">
    <property type="entry name" value="LCP protein"/>
    <property type="match status" value="1"/>
</dbReference>
<proteinExistence type="inferred from homology"/>